<gene>
    <name evidence="1" type="ORF">CDO81_00020</name>
</gene>
<organism evidence="1 2">
    <name type="scientific">Roseateles puraquae</name>
    <dbReference type="NCBI Taxonomy" id="431059"/>
    <lineage>
        <taxon>Bacteria</taxon>
        <taxon>Pseudomonadati</taxon>
        <taxon>Pseudomonadota</taxon>
        <taxon>Betaproteobacteria</taxon>
        <taxon>Burkholderiales</taxon>
        <taxon>Sphaerotilaceae</taxon>
        <taxon>Roseateles</taxon>
    </lineage>
</organism>
<keyword evidence="2" id="KW-1185">Reference proteome</keyword>
<dbReference type="EMBL" id="NISI01000001">
    <property type="protein sequence ID" value="OWR04922.1"/>
    <property type="molecule type" value="Genomic_DNA"/>
</dbReference>
<accession>A0A254NDG4</accession>
<protein>
    <submittedName>
        <fullName evidence="1">Uncharacterized protein</fullName>
    </submittedName>
</protein>
<evidence type="ECO:0000313" key="2">
    <source>
        <dbReference type="Proteomes" id="UP000197446"/>
    </source>
</evidence>
<dbReference type="PROSITE" id="PS51257">
    <property type="entry name" value="PROKAR_LIPOPROTEIN"/>
    <property type="match status" value="1"/>
</dbReference>
<sequence length="482" mass="53705">MGSQPRFQSLQGGLVGCLRWMHPLEGAYTRTAKIALVNALDSRALGELLYGSRLLPNSFGPVHGRSFLYGAWAASRAQGGTGQSALPGFLSSLCGGWATVIASDARLRFCQSCADVGYQSALFQIDALSRCPLHGERLRDTCPHCDAPTPRYALTVEGFQSPMQCTACGGGYASAWDGTACFERWGGPLDVRPLQRLARRLQAWESLAVQWPTVSSWIDTPSPDAAGRQRVHVFQALGMLSGLAVLDHGQDSRVSQVKSSCVPCQRPPPRQRERVAIYKSIRRHIMRRLGLAGRGNRFTFSEVFYRQRVNEAVVPRRSSCPAPLHALVIWISRCEARPPAPLLQGLWPLAPDADEPRVRLRTPLLLWPIDVQVSDNVWGHFVWRSFLEDLWTARQWQAAVRPLGEPFDQADREAPEVKANRATFLELLTAWTPRLSPLMETFSSGLSHFTWEEGRGQRQLCLVWTRRFEGAWHDESGTAGPE</sequence>
<dbReference type="Proteomes" id="UP000197446">
    <property type="component" value="Unassembled WGS sequence"/>
</dbReference>
<proteinExistence type="predicted"/>
<reference evidence="1 2" key="1">
    <citation type="journal article" date="2007" name="Int. J. Syst. Evol. Microbiol.">
        <title>Description of Pelomonas aquatica sp. nov. and Pelomonas puraquae sp. nov., isolated from industrial and haemodialysis water.</title>
        <authorList>
            <person name="Gomila M."/>
            <person name="Bowien B."/>
            <person name="Falsen E."/>
            <person name="Moore E.R."/>
            <person name="Lalucat J."/>
        </authorList>
    </citation>
    <scope>NUCLEOTIDE SEQUENCE [LARGE SCALE GENOMIC DNA]</scope>
    <source>
        <strain evidence="1 2">CCUG 52769</strain>
    </source>
</reference>
<evidence type="ECO:0000313" key="1">
    <source>
        <dbReference type="EMBL" id="OWR04922.1"/>
    </source>
</evidence>
<dbReference type="AlphaFoldDB" id="A0A254NDG4"/>
<name>A0A254NDG4_9BURK</name>
<comment type="caution">
    <text evidence="1">The sequence shown here is derived from an EMBL/GenBank/DDBJ whole genome shotgun (WGS) entry which is preliminary data.</text>
</comment>